<name>A0A517T7I2_9PLAN</name>
<dbReference type="KEGG" id="chya:V22_15710"/>
<dbReference type="Gene3D" id="2.60.120.1440">
    <property type="match status" value="1"/>
</dbReference>
<sequence>MSSSDPLSSKLRQLLDQAWEGKLRAQDFEQLNQLISGDVLITQQCLEQFELNAGTVRYACDSSSFDDALANHFTTDLFTKIDQQTRWSKLVRRSVAIGSAVACVAAMLFVSVWFIWTQPTAPVGQIVATSSEVEYSRPNQQAGELIRRGETLQLKSGVLSILLDSGTFISVSAPSSVMFRNQTVTRLTEGTLTAVVPPEAVGYTVLTPHAEIVDRGTEFLVKVDSELGTEVSVRRGMVETAAVDRRGEKLNRVELTAGHTARLDGQSREIREIGFDETSFNEFQHVRCGIRKLQGTARFGVAATRDFEEGRQLTMSHVLVVPESIGFTLDAPLTVNTLTGPMTLEAGVRYDSVLLHYDPPANTTAAPIGSIDFGREILAVIGQSDALAATDPFCGLNGATFADSPFRGIELPDDRCQLSPDRMKLSFHFDVSPPCNLDEVRLILKHQD</sequence>
<reference evidence="3 4" key="1">
    <citation type="submission" date="2019-02" db="EMBL/GenBank/DDBJ databases">
        <title>Deep-cultivation of Planctomycetes and their phenomic and genomic characterization uncovers novel biology.</title>
        <authorList>
            <person name="Wiegand S."/>
            <person name="Jogler M."/>
            <person name="Boedeker C."/>
            <person name="Pinto D."/>
            <person name="Vollmers J."/>
            <person name="Rivas-Marin E."/>
            <person name="Kohn T."/>
            <person name="Peeters S.H."/>
            <person name="Heuer A."/>
            <person name="Rast P."/>
            <person name="Oberbeckmann S."/>
            <person name="Bunk B."/>
            <person name="Jeske O."/>
            <person name="Meyerdierks A."/>
            <person name="Storesund J.E."/>
            <person name="Kallscheuer N."/>
            <person name="Luecker S."/>
            <person name="Lage O.M."/>
            <person name="Pohl T."/>
            <person name="Merkel B.J."/>
            <person name="Hornburger P."/>
            <person name="Mueller R.-W."/>
            <person name="Bruemmer F."/>
            <person name="Labrenz M."/>
            <person name="Spormann A.M."/>
            <person name="Op den Camp H."/>
            <person name="Overmann J."/>
            <person name="Amann R."/>
            <person name="Jetten M.S.M."/>
            <person name="Mascher T."/>
            <person name="Medema M.H."/>
            <person name="Devos D.P."/>
            <person name="Kaster A.-K."/>
            <person name="Ovreas L."/>
            <person name="Rohde M."/>
            <person name="Galperin M.Y."/>
            <person name="Jogler C."/>
        </authorList>
    </citation>
    <scope>NUCLEOTIDE SEQUENCE [LARGE SCALE GENOMIC DNA]</scope>
    <source>
        <strain evidence="3 4">V22</strain>
    </source>
</reference>
<feature type="transmembrane region" description="Helical" evidence="1">
    <location>
        <begin position="95"/>
        <end position="116"/>
    </location>
</feature>
<dbReference type="InterPro" id="IPR006860">
    <property type="entry name" value="FecR"/>
</dbReference>
<evidence type="ECO:0000313" key="4">
    <source>
        <dbReference type="Proteomes" id="UP000319976"/>
    </source>
</evidence>
<proteinExistence type="predicted"/>
<keyword evidence="1" id="KW-0472">Membrane</keyword>
<dbReference type="RefSeq" id="WP_145261420.1">
    <property type="nucleotide sequence ID" value="NZ_CP036316.1"/>
</dbReference>
<dbReference type="Pfam" id="PF04773">
    <property type="entry name" value="FecR"/>
    <property type="match status" value="1"/>
</dbReference>
<evidence type="ECO:0000256" key="1">
    <source>
        <dbReference type="SAM" id="Phobius"/>
    </source>
</evidence>
<evidence type="ECO:0000259" key="2">
    <source>
        <dbReference type="Pfam" id="PF04773"/>
    </source>
</evidence>
<keyword evidence="1" id="KW-1133">Transmembrane helix</keyword>
<dbReference type="OrthoDB" id="275800at2"/>
<evidence type="ECO:0000313" key="3">
    <source>
        <dbReference type="EMBL" id="QDT64338.1"/>
    </source>
</evidence>
<gene>
    <name evidence="3" type="ORF">V22_15710</name>
</gene>
<dbReference type="Proteomes" id="UP000319976">
    <property type="component" value="Chromosome"/>
</dbReference>
<dbReference type="GO" id="GO:0016989">
    <property type="term" value="F:sigma factor antagonist activity"/>
    <property type="evidence" value="ECO:0007669"/>
    <property type="project" value="TreeGrafter"/>
</dbReference>
<dbReference type="PANTHER" id="PTHR30273">
    <property type="entry name" value="PERIPLASMIC SIGNAL SENSOR AND SIGMA FACTOR ACTIVATOR FECR-RELATED"/>
    <property type="match status" value="1"/>
</dbReference>
<organism evidence="3 4">
    <name type="scientific">Calycomorphotria hydatis</name>
    <dbReference type="NCBI Taxonomy" id="2528027"/>
    <lineage>
        <taxon>Bacteria</taxon>
        <taxon>Pseudomonadati</taxon>
        <taxon>Planctomycetota</taxon>
        <taxon>Planctomycetia</taxon>
        <taxon>Planctomycetales</taxon>
        <taxon>Planctomycetaceae</taxon>
        <taxon>Calycomorphotria</taxon>
    </lineage>
</organism>
<keyword evidence="4" id="KW-1185">Reference proteome</keyword>
<protein>
    <submittedName>
        <fullName evidence="3">FecR protein</fullName>
    </submittedName>
</protein>
<feature type="domain" description="FecR protein" evidence="2">
    <location>
        <begin position="158"/>
        <end position="239"/>
    </location>
</feature>
<dbReference type="EMBL" id="CP036316">
    <property type="protein sequence ID" value="QDT64338.1"/>
    <property type="molecule type" value="Genomic_DNA"/>
</dbReference>
<accession>A0A517T7I2</accession>
<dbReference type="PANTHER" id="PTHR30273:SF2">
    <property type="entry name" value="PROTEIN FECR"/>
    <property type="match status" value="1"/>
</dbReference>
<dbReference type="InterPro" id="IPR012373">
    <property type="entry name" value="Ferrdict_sens_TM"/>
</dbReference>
<dbReference type="AlphaFoldDB" id="A0A517T7I2"/>
<keyword evidence="1" id="KW-0812">Transmembrane</keyword>